<reference evidence="1 2" key="1">
    <citation type="submission" date="2019-11" db="EMBL/GenBank/DDBJ databases">
        <title>Metabolism of dissolved organic matter in forest soils.</title>
        <authorList>
            <person name="Cyle K.T."/>
            <person name="Wilhelm R.C."/>
            <person name="Martinez C.E."/>
        </authorList>
    </citation>
    <scope>NUCLEOTIDE SEQUENCE [LARGE SCALE GENOMIC DNA]</scope>
    <source>
        <strain evidence="1 2">5N</strain>
    </source>
</reference>
<dbReference type="Gene3D" id="2.180.10.10">
    <property type="entry name" value="RHS repeat-associated core"/>
    <property type="match status" value="1"/>
</dbReference>
<dbReference type="InterPro" id="IPR022385">
    <property type="entry name" value="Rhs_assc_core"/>
</dbReference>
<evidence type="ECO:0000313" key="2">
    <source>
        <dbReference type="Proteomes" id="UP000655523"/>
    </source>
</evidence>
<keyword evidence="2" id="KW-1185">Reference proteome</keyword>
<protein>
    <recommendedName>
        <fullName evidence="3">RHS repeat-associated core domain-containing protein</fullName>
    </recommendedName>
</protein>
<dbReference type="NCBIfam" id="TIGR03696">
    <property type="entry name" value="Rhs_assc_core"/>
    <property type="match status" value="1"/>
</dbReference>
<organism evidence="1 2">
    <name type="scientific">Paraburkholderia elongata</name>
    <dbReference type="NCBI Taxonomy" id="2675747"/>
    <lineage>
        <taxon>Bacteria</taxon>
        <taxon>Pseudomonadati</taxon>
        <taxon>Pseudomonadota</taxon>
        <taxon>Betaproteobacteria</taxon>
        <taxon>Burkholderiales</taxon>
        <taxon>Burkholderiaceae</taxon>
        <taxon>Paraburkholderia</taxon>
    </lineage>
</organism>
<dbReference type="PANTHER" id="PTHR32305">
    <property type="match status" value="1"/>
</dbReference>
<evidence type="ECO:0000313" key="1">
    <source>
        <dbReference type="EMBL" id="NPT55426.1"/>
    </source>
</evidence>
<name>A0A972NM30_9BURK</name>
<dbReference type="PANTHER" id="PTHR32305:SF15">
    <property type="entry name" value="PROTEIN RHSA-RELATED"/>
    <property type="match status" value="1"/>
</dbReference>
<gene>
    <name evidence="1" type="ORF">GNZ13_12655</name>
</gene>
<sequence length="181" mass="19773">MVWSVVVPMYYYRNRYYSPATGRFISEDPIGYASEQTNAYAYVDGNPVQFSDPSGLQAFGFPVPVGPMPGGGPIYSKPATGDPDSTYWPGLRPDGTYGDGRKYGPDARPAIDYDHGHPGITTELAIMCMTGLMAYGANSPALMVRCRNRPNLSPQKMDGVRQSLSDIHKIGGSRCCQISFR</sequence>
<comment type="caution">
    <text evidence="1">The sequence shown here is derived from an EMBL/GenBank/DDBJ whole genome shotgun (WGS) entry which is preliminary data.</text>
</comment>
<proteinExistence type="predicted"/>
<dbReference type="InterPro" id="IPR050708">
    <property type="entry name" value="T6SS_VgrG/RHS"/>
</dbReference>
<evidence type="ECO:0008006" key="3">
    <source>
        <dbReference type="Google" id="ProtNLM"/>
    </source>
</evidence>
<dbReference type="EMBL" id="WOEZ01000059">
    <property type="protein sequence ID" value="NPT55426.1"/>
    <property type="molecule type" value="Genomic_DNA"/>
</dbReference>
<dbReference type="AlphaFoldDB" id="A0A972NM30"/>
<accession>A0A972NM30</accession>
<dbReference type="Proteomes" id="UP000655523">
    <property type="component" value="Unassembled WGS sequence"/>
</dbReference>